<evidence type="ECO:0000259" key="3">
    <source>
        <dbReference type="SMART" id="SM00128"/>
    </source>
</evidence>
<keyword evidence="2" id="KW-0472">Membrane</keyword>
<sequence>MAVTHISLSGAPRPTLTKTRPAAPTFAAPVARMDHAWQGLRVQLASYNAGEQFDALPLPDLTEWLIPTVSESRQSGYATKPQPARQGNPAWQRGPREAPDLYAIAFQEFAPLPKALAGFTDSMVTRIDAEIRRTIRLHQSVVRDDHMYDPLEMGGGPENYVCLAQVSHAGRLLCVYARERPPQSPAARHRPSAAQRVKEVRTAFVGTGVGSILGNKGALGVRVTLASVEQGGPEEVLTFVGAHLAAHDHQVARRNEDWRQIAQRLVFEPSSVVPLPVLQPAVNTMSSGETHAPLPEPIDTTDYALYDTHHLFVLGDLNYRVATGVPGVPSAQNIKTPEPIDAETVRSVARSFDASRWASIMPYDQLLREHAAGRTLQGLHVPDLSLPPTYKYKAGGEMLQFSKKRLPGWPDRILWGSSDAARGSAAMACELYRSLLRYTTSDHKPITAIVQLPLRIDRRSAFMRMPFVIDPHWRRWRFIGVVLDRMVGYLWSFLLLFGNGHLYLALAELGLLGVLSWYWLQGRWL</sequence>
<evidence type="ECO:0000256" key="2">
    <source>
        <dbReference type="SAM" id="Phobius"/>
    </source>
</evidence>
<evidence type="ECO:0000313" key="5">
    <source>
        <dbReference type="Proteomes" id="UP001214415"/>
    </source>
</evidence>
<evidence type="ECO:0000313" key="4">
    <source>
        <dbReference type="EMBL" id="WFD21809.1"/>
    </source>
</evidence>
<evidence type="ECO:0000256" key="1">
    <source>
        <dbReference type="SAM" id="MobiDB-lite"/>
    </source>
</evidence>
<dbReference type="Gene3D" id="3.60.10.10">
    <property type="entry name" value="Endonuclease/exonuclease/phosphatase"/>
    <property type="match status" value="1"/>
</dbReference>
<dbReference type="AlphaFoldDB" id="A0AAF0EBE2"/>
<reference evidence="4" key="1">
    <citation type="submission" date="2023-03" db="EMBL/GenBank/DDBJ databases">
        <title>Mating type loci evolution in Malassezia.</title>
        <authorList>
            <person name="Coelho M.A."/>
        </authorList>
    </citation>
    <scope>NUCLEOTIDE SEQUENCE</scope>
    <source>
        <strain evidence="4">CBS 12830</strain>
    </source>
</reference>
<feature type="transmembrane region" description="Helical" evidence="2">
    <location>
        <begin position="502"/>
        <end position="520"/>
    </location>
</feature>
<proteinExistence type="predicted"/>
<dbReference type="Proteomes" id="UP001214415">
    <property type="component" value="Chromosome 1"/>
</dbReference>
<dbReference type="PANTHER" id="PTHR11200:SF286">
    <property type="entry name" value="5-PHOSPHATASE, PUTATIVE (AFU_ORTHOLOGUE AFUA_5G07600)-RELATED"/>
    <property type="match status" value="1"/>
</dbReference>
<feature type="region of interest" description="Disordered" evidence="1">
    <location>
        <begin position="73"/>
        <end position="93"/>
    </location>
</feature>
<name>A0AAF0EBE2_9BASI</name>
<organism evidence="4 5">
    <name type="scientific">Malassezia equina</name>
    <dbReference type="NCBI Taxonomy" id="1381935"/>
    <lineage>
        <taxon>Eukaryota</taxon>
        <taxon>Fungi</taxon>
        <taxon>Dikarya</taxon>
        <taxon>Basidiomycota</taxon>
        <taxon>Ustilaginomycotina</taxon>
        <taxon>Malasseziomycetes</taxon>
        <taxon>Malasseziales</taxon>
        <taxon>Malasseziaceae</taxon>
        <taxon>Malassezia</taxon>
    </lineage>
</organism>
<protein>
    <recommendedName>
        <fullName evidence="3">Inositol polyphosphate-related phosphatase domain-containing protein</fullName>
    </recommendedName>
</protein>
<dbReference type="GO" id="GO:0004439">
    <property type="term" value="F:phosphatidylinositol-4,5-bisphosphate 5-phosphatase activity"/>
    <property type="evidence" value="ECO:0007669"/>
    <property type="project" value="TreeGrafter"/>
</dbReference>
<feature type="domain" description="Inositol polyphosphate-related phosphatase" evidence="3">
    <location>
        <begin position="38"/>
        <end position="457"/>
    </location>
</feature>
<dbReference type="SUPFAM" id="SSF56219">
    <property type="entry name" value="DNase I-like"/>
    <property type="match status" value="1"/>
</dbReference>
<feature type="region of interest" description="Disordered" evidence="1">
    <location>
        <begin position="1"/>
        <end position="21"/>
    </location>
</feature>
<dbReference type="InterPro" id="IPR036691">
    <property type="entry name" value="Endo/exonu/phosph_ase_sf"/>
</dbReference>
<dbReference type="Pfam" id="PF22669">
    <property type="entry name" value="Exo_endo_phos2"/>
    <property type="match status" value="1"/>
</dbReference>
<gene>
    <name evidence="4" type="ORF">MEQU1_000465</name>
</gene>
<dbReference type="PANTHER" id="PTHR11200">
    <property type="entry name" value="INOSITOL 5-PHOSPHATASE"/>
    <property type="match status" value="1"/>
</dbReference>
<keyword evidence="5" id="KW-1185">Reference proteome</keyword>
<dbReference type="InterPro" id="IPR046985">
    <property type="entry name" value="IP5"/>
</dbReference>
<accession>A0AAF0EBE2</accession>
<dbReference type="SMART" id="SM00128">
    <property type="entry name" value="IPPc"/>
    <property type="match status" value="1"/>
</dbReference>
<dbReference type="InterPro" id="IPR000300">
    <property type="entry name" value="IPPc"/>
</dbReference>
<keyword evidence="2" id="KW-1133">Transmembrane helix</keyword>
<dbReference type="EMBL" id="CP119900">
    <property type="protein sequence ID" value="WFD21809.1"/>
    <property type="molecule type" value="Genomic_DNA"/>
</dbReference>
<dbReference type="GO" id="GO:0046856">
    <property type="term" value="P:phosphatidylinositol dephosphorylation"/>
    <property type="evidence" value="ECO:0007669"/>
    <property type="project" value="InterPro"/>
</dbReference>
<keyword evidence="2" id="KW-0812">Transmembrane</keyword>